<feature type="domain" description="N-acetyltransferase" evidence="3">
    <location>
        <begin position="3"/>
        <end position="167"/>
    </location>
</feature>
<keyword evidence="5" id="KW-1185">Reference proteome</keyword>
<dbReference type="EMBL" id="JBHSOC010000023">
    <property type="protein sequence ID" value="MFC5642847.1"/>
    <property type="molecule type" value="Genomic_DNA"/>
</dbReference>
<evidence type="ECO:0000256" key="1">
    <source>
        <dbReference type="ARBA" id="ARBA00022679"/>
    </source>
</evidence>
<feature type="domain" description="N-acetyltransferase" evidence="3">
    <location>
        <begin position="188"/>
        <end position="336"/>
    </location>
</feature>
<dbReference type="InterPro" id="IPR050832">
    <property type="entry name" value="Bact_Acetyltransf"/>
</dbReference>
<proteinExistence type="predicted"/>
<organism evidence="4 5">
    <name type="scientific">Kitasatospora cinereorecta</name>
    <dbReference type="NCBI Taxonomy" id="285560"/>
    <lineage>
        <taxon>Bacteria</taxon>
        <taxon>Bacillati</taxon>
        <taxon>Actinomycetota</taxon>
        <taxon>Actinomycetes</taxon>
        <taxon>Kitasatosporales</taxon>
        <taxon>Streptomycetaceae</taxon>
        <taxon>Kitasatospora</taxon>
    </lineage>
</organism>
<dbReference type="PROSITE" id="PS51186">
    <property type="entry name" value="GNAT"/>
    <property type="match status" value="2"/>
</dbReference>
<protein>
    <submittedName>
        <fullName evidence="4">GNAT family N-acetyltransferase</fullName>
        <ecNumber evidence="4">2.3.1.-</ecNumber>
    </submittedName>
</protein>
<dbReference type="SUPFAM" id="SSF55729">
    <property type="entry name" value="Acyl-CoA N-acyltransferases (Nat)"/>
    <property type="match status" value="2"/>
</dbReference>
<sequence length="343" mass="37201">MTLDIQPLNPSHASEQELADYHAMRAAAVSVDFPEDPPLTYEAAVGRLRTPPVGDGPCRFWVGSLDGRLAGSVRIALPEGSNSGIAQVEVHVHPELRRLGVGTALLRAAMPAVLESRRGTVLGQPMKPDSAGAPWVAGLGFEVTHSMVMQVLRIATTPARLWEVSVPAGYRLTQWTGATPEQLIDSYAVARQAIQDAPSGRTSYRETAWTPDSVRDADRELAAAGAEQRVVIAIDDTTEQVVGVHVVHNYPHRREIGYIHDTSVLAAHRGHGLGLAMKAAMTRLITDERPDMNLICTTTATTNTHMININHALGYYTARTMNWVETTTTRLAEKLAALSTSPR</sequence>
<evidence type="ECO:0000259" key="3">
    <source>
        <dbReference type="PROSITE" id="PS51186"/>
    </source>
</evidence>
<dbReference type="CDD" id="cd04301">
    <property type="entry name" value="NAT_SF"/>
    <property type="match status" value="2"/>
</dbReference>
<accession>A0ABW0VAK4</accession>
<dbReference type="PANTHER" id="PTHR43877">
    <property type="entry name" value="AMINOALKYLPHOSPHONATE N-ACETYLTRANSFERASE-RELATED-RELATED"/>
    <property type="match status" value="1"/>
</dbReference>
<evidence type="ECO:0000256" key="2">
    <source>
        <dbReference type="ARBA" id="ARBA00023315"/>
    </source>
</evidence>
<evidence type="ECO:0000313" key="5">
    <source>
        <dbReference type="Proteomes" id="UP001596066"/>
    </source>
</evidence>
<dbReference type="RefSeq" id="WP_346142574.1">
    <property type="nucleotide sequence ID" value="NZ_BAAAUA010000010.1"/>
</dbReference>
<comment type="caution">
    <text evidence="4">The sequence shown here is derived from an EMBL/GenBank/DDBJ whole genome shotgun (WGS) entry which is preliminary data.</text>
</comment>
<dbReference type="GO" id="GO:0016746">
    <property type="term" value="F:acyltransferase activity"/>
    <property type="evidence" value="ECO:0007669"/>
    <property type="project" value="UniProtKB-KW"/>
</dbReference>
<keyword evidence="2 4" id="KW-0012">Acyltransferase</keyword>
<evidence type="ECO:0000313" key="4">
    <source>
        <dbReference type="EMBL" id="MFC5642847.1"/>
    </source>
</evidence>
<dbReference type="Pfam" id="PF00583">
    <property type="entry name" value="Acetyltransf_1"/>
    <property type="match status" value="2"/>
</dbReference>
<dbReference type="InterPro" id="IPR016181">
    <property type="entry name" value="Acyl_CoA_acyltransferase"/>
</dbReference>
<dbReference type="Proteomes" id="UP001596066">
    <property type="component" value="Unassembled WGS sequence"/>
</dbReference>
<keyword evidence="1 4" id="KW-0808">Transferase</keyword>
<name>A0ABW0VAK4_9ACTN</name>
<dbReference type="EC" id="2.3.1.-" evidence="4"/>
<reference evidence="5" key="1">
    <citation type="journal article" date="2019" name="Int. J. Syst. Evol. Microbiol.">
        <title>The Global Catalogue of Microorganisms (GCM) 10K type strain sequencing project: providing services to taxonomists for standard genome sequencing and annotation.</title>
        <authorList>
            <consortium name="The Broad Institute Genomics Platform"/>
            <consortium name="The Broad Institute Genome Sequencing Center for Infectious Disease"/>
            <person name="Wu L."/>
            <person name="Ma J."/>
        </authorList>
    </citation>
    <scope>NUCLEOTIDE SEQUENCE [LARGE SCALE GENOMIC DNA]</scope>
    <source>
        <strain evidence="5">CGMCC 4.1622</strain>
    </source>
</reference>
<dbReference type="Gene3D" id="3.40.630.30">
    <property type="match status" value="1"/>
</dbReference>
<gene>
    <name evidence="4" type="ORF">ACFPZF_15975</name>
</gene>
<dbReference type="InterPro" id="IPR000182">
    <property type="entry name" value="GNAT_dom"/>
</dbReference>